<comment type="caution">
    <text evidence="2">The sequence shown here is derived from an EMBL/GenBank/DDBJ whole genome shotgun (WGS) entry which is preliminary data.</text>
</comment>
<dbReference type="AlphaFoldDB" id="A0A9W6Q249"/>
<protein>
    <submittedName>
        <fullName evidence="2">Uncharacterized protein</fullName>
    </submittedName>
</protein>
<feature type="region of interest" description="Disordered" evidence="1">
    <location>
        <begin position="1"/>
        <end position="23"/>
    </location>
</feature>
<evidence type="ECO:0000313" key="3">
    <source>
        <dbReference type="Proteomes" id="UP001165124"/>
    </source>
</evidence>
<evidence type="ECO:0000256" key="1">
    <source>
        <dbReference type="SAM" id="MobiDB-lite"/>
    </source>
</evidence>
<evidence type="ECO:0000313" key="2">
    <source>
        <dbReference type="EMBL" id="GLW67058.1"/>
    </source>
</evidence>
<gene>
    <name evidence="2" type="ORF">Arub01_53010</name>
</gene>
<organism evidence="2 3">
    <name type="scientific">Actinomadura rubrobrunea</name>
    <dbReference type="NCBI Taxonomy" id="115335"/>
    <lineage>
        <taxon>Bacteria</taxon>
        <taxon>Bacillati</taxon>
        <taxon>Actinomycetota</taxon>
        <taxon>Actinomycetes</taxon>
        <taxon>Streptosporangiales</taxon>
        <taxon>Thermomonosporaceae</taxon>
        <taxon>Actinomadura</taxon>
    </lineage>
</organism>
<sequence length="91" mass="10047">MDGDDGVVPGAVGGREHGHGGAFASFADRVQQAIRRVPLRTDEHVAERPHRHAVRSPAEKRRGVAVELNYFPRRIQADYQIPGGGLHWSIM</sequence>
<accession>A0A9W6Q249</accession>
<reference evidence="2" key="1">
    <citation type="submission" date="2023-02" db="EMBL/GenBank/DDBJ databases">
        <title>Actinomadura rubrobrunea NBRC 14622.</title>
        <authorList>
            <person name="Ichikawa N."/>
            <person name="Sato H."/>
            <person name="Tonouchi N."/>
        </authorList>
    </citation>
    <scope>NUCLEOTIDE SEQUENCE</scope>
    <source>
        <strain evidence="2">NBRC 14622</strain>
    </source>
</reference>
<dbReference type="Proteomes" id="UP001165124">
    <property type="component" value="Unassembled WGS sequence"/>
</dbReference>
<keyword evidence="3" id="KW-1185">Reference proteome</keyword>
<name>A0A9W6Q249_9ACTN</name>
<feature type="compositionally biased region" description="Low complexity" evidence="1">
    <location>
        <begin position="1"/>
        <end position="10"/>
    </location>
</feature>
<dbReference type="EMBL" id="BSRZ01000019">
    <property type="protein sequence ID" value="GLW67058.1"/>
    <property type="molecule type" value="Genomic_DNA"/>
</dbReference>
<proteinExistence type="predicted"/>